<organism evidence="1 2">
    <name type="scientific">Candidatus Accumulibacter vicinus</name>
    <dbReference type="NCBI Taxonomy" id="2954382"/>
    <lineage>
        <taxon>Bacteria</taxon>
        <taxon>Pseudomonadati</taxon>
        <taxon>Pseudomonadota</taxon>
        <taxon>Betaproteobacteria</taxon>
        <taxon>Candidatus Accumulibacter</taxon>
    </lineage>
</organism>
<proteinExistence type="predicted"/>
<dbReference type="Proteomes" id="UP000019812">
    <property type="component" value="Unassembled WGS sequence"/>
</dbReference>
<name>A0A084XV10_9PROT</name>
<sequence length="39" mass="4259">MDECAKHLGPRAFTADDGTVLPDPVRLRVPELVAELVRA</sequence>
<dbReference type="AlphaFoldDB" id="A0A084XV10"/>
<gene>
    <name evidence="1" type="ORF">CAPSK01_004465</name>
</gene>
<evidence type="ECO:0000313" key="2">
    <source>
        <dbReference type="Proteomes" id="UP000019812"/>
    </source>
</evidence>
<comment type="caution">
    <text evidence="1">The sequence shown here is derived from an EMBL/GenBank/DDBJ whole genome shotgun (WGS) entry which is preliminary data.</text>
</comment>
<protein>
    <submittedName>
        <fullName evidence="1">Uncharacterized protein</fullName>
    </submittedName>
</protein>
<evidence type="ECO:0000313" key="1">
    <source>
        <dbReference type="EMBL" id="KFB66304.1"/>
    </source>
</evidence>
<accession>A0A084XV10</accession>
<dbReference type="STRING" id="1457154.CAPSK01_004465"/>
<dbReference type="EMBL" id="JDSS02000045">
    <property type="protein sequence ID" value="KFB66304.1"/>
    <property type="molecule type" value="Genomic_DNA"/>
</dbReference>
<reference evidence="1 2" key="1">
    <citation type="submission" date="2014-07" db="EMBL/GenBank/DDBJ databases">
        <title>Expanding our view of genomic diversity in Candidatus Accumulibacter clades.</title>
        <authorList>
            <person name="Skennerton C.T."/>
            <person name="Barr J.J."/>
            <person name="Slater F.R."/>
            <person name="Bond P.L."/>
            <person name="Tyson G.W."/>
        </authorList>
    </citation>
    <scope>NUCLEOTIDE SEQUENCE [LARGE SCALE GENOMIC DNA]</scope>
    <source>
        <strain evidence="2">SK-01</strain>
    </source>
</reference>